<sequence length="149" mass="17013">MASRVFLLGTQESMFNDGCNCGFGRSPEERLPRLKHLLNQLRYALDGLPTHMRQWGPGDNYHSFNGSDGRQGAFAESQIAHSQNEITRANLHVTHLWLQNFLLDKMDVVLQEMDDRGQSSGDDTDITAQLKQNWREREDVAPERTLSNL</sequence>
<dbReference type="AlphaFoldDB" id="A0A9W8S3F3"/>
<protein>
    <submittedName>
        <fullName evidence="1">Uncharacterized protein</fullName>
    </submittedName>
</protein>
<proteinExistence type="predicted"/>
<name>A0A9W8S3F3_9HYPO</name>
<comment type="caution">
    <text evidence="1">The sequence shown here is derived from an EMBL/GenBank/DDBJ whole genome shotgun (WGS) entry which is preliminary data.</text>
</comment>
<dbReference type="OrthoDB" id="39175at2759"/>
<dbReference type="EMBL" id="JAOQAZ010000010">
    <property type="protein sequence ID" value="KAJ4263342.1"/>
    <property type="molecule type" value="Genomic_DNA"/>
</dbReference>
<accession>A0A9W8S3F3</accession>
<organism evidence="1 2">
    <name type="scientific">Fusarium torreyae</name>
    <dbReference type="NCBI Taxonomy" id="1237075"/>
    <lineage>
        <taxon>Eukaryota</taxon>
        <taxon>Fungi</taxon>
        <taxon>Dikarya</taxon>
        <taxon>Ascomycota</taxon>
        <taxon>Pezizomycotina</taxon>
        <taxon>Sordariomycetes</taxon>
        <taxon>Hypocreomycetidae</taxon>
        <taxon>Hypocreales</taxon>
        <taxon>Nectriaceae</taxon>
        <taxon>Fusarium</taxon>
    </lineage>
</organism>
<evidence type="ECO:0000313" key="1">
    <source>
        <dbReference type="EMBL" id="KAJ4263342.1"/>
    </source>
</evidence>
<gene>
    <name evidence="1" type="ORF">NW762_006160</name>
</gene>
<keyword evidence="2" id="KW-1185">Reference proteome</keyword>
<evidence type="ECO:0000313" key="2">
    <source>
        <dbReference type="Proteomes" id="UP001152049"/>
    </source>
</evidence>
<reference evidence="1" key="1">
    <citation type="submission" date="2022-09" db="EMBL/GenBank/DDBJ databases">
        <title>Fusarium specimens isolated from Avocado Roots.</title>
        <authorList>
            <person name="Stajich J."/>
            <person name="Roper C."/>
            <person name="Heimlech-Rivalta G."/>
        </authorList>
    </citation>
    <scope>NUCLEOTIDE SEQUENCE</scope>
    <source>
        <strain evidence="1">CF00136</strain>
    </source>
</reference>
<dbReference type="Proteomes" id="UP001152049">
    <property type="component" value="Unassembled WGS sequence"/>
</dbReference>